<evidence type="ECO:0000256" key="1">
    <source>
        <dbReference type="SAM" id="Phobius"/>
    </source>
</evidence>
<sequence>MAPHQHLSRRAEITVAGWTGILFLIVLVPGGIFCIVAAVIIWRRKRAQKERQRKLSEEQEHYSLMAQERLVQETWAREDFRGDLGQGREGPIELQGGVVDHEVQQLDGFAAPAMTGYDGKPLELPAQTVVR</sequence>
<keyword evidence="1" id="KW-1133">Transmembrane helix</keyword>
<feature type="transmembrane region" description="Helical" evidence="1">
    <location>
        <begin position="20"/>
        <end position="42"/>
    </location>
</feature>
<protein>
    <submittedName>
        <fullName evidence="2">Uncharacterized protein</fullName>
    </submittedName>
</protein>
<evidence type="ECO:0000313" key="2">
    <source>
        <dbReference type="EMBL" id="KAF2825507.1"/>
    </source>
</evidence>
<proteinExistence type="predicted"/>
<keyword evidence="3" id="KW-1185">Reference proteome</keyword>
<keyword evidence="1" id="KW-0812">Transmembrane</keyword>
<name>A0A6A6ZYK4_9PLEO</name>
<dbReference type="OrthoDB" id="3724403at2759"/>
<accession>A0A6A6ZYK4</accession>
<gene>
    <name evidence="2" type="ORF">CC86DRAFT_44027</name>
</gene>
<keyword evidence="1" id="KW-0472">Membrane</keyword>
<organism evidence="2 3">
    <name type="scientific">Ophiobolus disseminans</name>
    <dbReference type="NCBI Taxonomy" id="1469910"/>
    <lineage>
        <taxon>Eukaryota</taxon>
        <taxon>Fungi</taxon>
        <taxon>Dikarya</taxon>
        <taxon>Ascomycota</taxon>
        <taxon>Pezizomycotina</taxon>
        <taxon>Dothideomycetes</taxon>
        <taxon>Pleosporomycetidae</taxon>
        <taxon>Pleosporales</taxon>
        <taxon>Pleosporineae</taxon>
        <taxon>Phaeosphaeriaceae</taxon>
        <taxon>Ophiobolus</taxon>
    </lineage>
</organism>
<dbReference type="Proteomes" id="UP000799424">
    <property type="component" value="Unassembled WGS sequence"/>
</dbReference>
<dbReference type="AlphaFoldDB" id="A0A6A6ZYK4"/>
<dbReference type="EMBL" id="MU006228">
    <property type="protein sequence ID" value="KAF2825507.1"/>
    <property type="molecule type" value="Genomic_DNA"/>
</dbReference>
<evidence type="ECO:0000313" key="3">
    <source>
        <dbReference type="Proteomes" id="UP000799424"/>
    </source>
</evidence>
<reference evidence="2" key="1">
    <citation type="journal article" date="2020" name="Stud. Mycol.">
        <title>101 Dothideomycetes genomes: a test case for predicting lifestyles and emergence of pathogens.</title>
        <authorList>
            <person name="Haridas S."/>
            <person name="Albert R."/>
            <person name="Binder M."/>
            <person name="Bloem J."/>
            <person name="Labutti K."/>
            <person name="Salamov A."/>
            <person name="Andreopoulos B."/>
            <person name="Baker S."/>
            <person name="Barry K."/>
            <person name="Bills G."/>
            <person name="Bluhm B."/>
            <person name="Cannon C."/>
            <person name="Castanera R."/>
            <person name="Culley D."/>
            <person name="Daum C."/>
            <person name="Ezra D."/>
            <person name="Gonzalez J."/>
            <person name="Henrissat B."/>
            <person name="Kuo A."/>
            <person name="Liang C."/>
            <person name="Lipzen A."/>
            <person name="Lutzoni F."/>
            <person name="Magnuson J."/>
            <person name="Mondo S."/>
            <person name="Nolan M."/>
            <person name="Ohm R."/>
            <person name="Pangilinan J."/>
            <person name="Park H.-J."/>
            <person name="Ramirez L."/>
            <person name="Alfaro M."/>
            <person name="Sun H."/>
            <person name="Tritt A."/>
            <person name="Yoshinaga Y."/>
            <person name="Zwiers L.-H."/>
            <person name="Turgeon B."/>
            <person name="Goodwin S."/>
            <person name="Spatafora J."/>
            <person name="Crous P."/>
            <person name="Grigoriev I."/>
        </authorList>
    </citation>
    <scope>NUCLEOTIDE SEQUENCE</scope>
    <source>
        <strain evidence="2">CBS 113818</strain>
    </source>
</reference>